<dbReference type="Gene3D" id="2.10.109.10">
    <property type="entry name" value="Umud Fragment, subunit A"/>
    <property type="match status" value="1"/>
</dbReference>
<dbReference type="CDD" id="cd06529">
    <property type="entry name" value="S24_LexA-like"/>
    <property type="match status" value="1"/>
</dbReference>
<dbReference type="Pfam" id="PF00717">
    <property type="entry name" value="Peptidase_S24"/>
    <property type="match status" value="1"/>
</dbReference>
<dbReference type="InterPro" id="IPR036286">
    <property type="entry name" value="LexA/Signal_pep-like_sf"/>
</dbReference>
<proteinExistence type="predicted"/>
<dbReference type="InterPro" id="IPR015927">
    <property type="entry name" value="Peptidase_S24_S26A/B/C"/>
</dbReference>
<name>A0A562STL5_9HYPH</name>
<dbReference type="EMBL" id="VLLF01000007">
    <property type="protein sequence ID" value="TWI84647.1"/>
    <property type="molecule type" value="Genomic_DNA"/>
</dbReference>
<keyword evidence="3" id="KW-1185">Reference proteome</keyword>
<organism evidence="2 3">
    <name type="scientific">Roseibium hamelinense</name>
    <dbReference type="NCBI Taxonomy" id="150831"/>
    <lineage>
        <taxon>Bacteria</taxon>
        <taxon>Pseudomonadati</taxon>
        <taxon>Pseudomonadota</taxon>
        <taxon>Alphaproteobacteria</taxon>
        <taxon>Hyphomicrobiales</taxon>
        <taxon>Stappiaceae</taxon>
        <taxon>Roseibium</taxon>
    </lineage>
</organism>
<dbReference type="OrthoDB" id="9792157at2"/>
<reference evidence="2 3" key="1">
    <citation type="submission" date="2019-07" db="EMBL/GenBank/DDBJ databases">
        <title>Genomic Encyclopedia of Archaeal and Bacterial Type Strains, Phase II (KMG-II): from individual species to whole genera.</title>
        <authorList>
            <person name="Goeker M."/>
        </authorList>
    </citation>
    <scope>NUCLEOTIDE SEQUENCE [LARGE SCALE GENOMIC DNA]</scope>
    <source>
        <strain evidence="2 3">ATCC BAA-252</strain>
    </source>
</reference>
<sequence>MLSHKQVWAAIDALAKRHGFSPSGLARRAGLDPTTFNPSKRFAADGRPRWPSTESLSKILEVTGEGITDLMNGMRSAQRETAEPVGKVRLVPISGLKMAASPGAFDGGGLPNGKQWQQISFPDPSCKNLFALEVSGPDFLPLYRDGDIVVAAPGTAIRRGDRVLVKKTNGDLTILTLNRHTADRTDFSSLHDKDVELSFTHSEIEWTARIVWASQ</sequence>
<dbReference type="RefSeq" id="WP_145344690.1">
    <property type="nucleotide sequence ID" value="NZ_SMLY01000067.1"/>
</dbReference>
<dbReference type="AlphaFoldDB" id="A0A562STL5"/>
<gene>
    <name evidence="2" type="ORF">JM93_02981</name>
</gene>
<evidence type="ECO:0000313" key="2">
    <source>
        <dbReference type="EMBL" id="TWI84647.1"/>
    </source>
</evidence>
<evidence type="ECO:0000313" key="3">
    <source>
        <dbReference type="Proteomes" id="UP000320593"/>
    </source>
</evidence>
<protein>
    <submittedName>
        <fullName evidence="2">Phage repressor protein C with HTH and peptisase S24 domain</fullName>
    </submittedName>
</protein>
<comment type="caution">
    <text evidence="2">The sequence shown here is derived from an EMBL/GenBank/DDBJ whole genome shotgun (WGS) entry which is preliminary data.</text>
</comment>
<dbReference type="SUPFAM" id="SSF51306">
    <property type="entry name" value="LexA/Signal peptidase"/>
    <property type="match status" value="1"/>
</dbReference>
<dbReference type="InterPro" id="IPR039418">
    <property type="entry name" value="LexA-like"/>
</dbReference>
<evidence type="ECO:0000259" key="1">
    <source>
        <dbReference type="Pfam" id="PF00717"/>
    </source>
</evidence>
<dbReference type="Proteomes" id="UP000320593">
    <property type="component" value="Unassembled WGS sequence"/>
</dbReference>
<accession>A0A562STL5</accession>
<feature type="domain" description="Peptidase S24/S26A/S26B/S26C" evidence="1">
    <location>
        <begin position="119"/>
        <end position="211"/>
    </location>
</feature>